<name>A0AA88HPP7_ARTSF</name>
<dbReference type="AlphaFoldDB" id="A0AA88HPP7"/>
<organism evidence="1 2">
    <name type="scientific">Artemia franciscana</name>
    <name type="common">Brine shrimp</name>
    <name type="synonym">Artemia sanfranciscana</name>
    <dbReference type="NCBI Taxonomy" id="6661"/>
    <lineage>
        <taxon>Eukaryota</taxon>
        <taxon>Metazoa</taxon>
        <taxon>Ecdysozoa</taxon>
        <taxon>Arthropoda</taxon>
        <taxon>Crustacea</taxon>
        <taxon>Branchiopoda</taxon>
        <taxon>Anostraca</taxon>
        <taxon>Artemiidae</taxon>
        <taxon>Artemia</taxon>
    </lineage>
</organism>
<evidence type="ECO:0000313" key="2">
    <source>
        <dbReference type="Proteomes" id="UP001187531"/>
    </source>
</evidence>
<evidence type="ECO:0000313" key="1">
    <source>
        <dbReference type="EMBL" id="KAK2714214.1"/>
    </source>
</evidence>
<accession>A0AA88HPP7</accession>
<protein>
    <submittedName>
        <fullName evidence="1">Uncharacterized protein</fullName>
    </submittedName>
</protein>
<feature type="non-terminal residue" evidence="1">
    <location>
        <position position="154"/>
    </location>
</feature>
<comment type="caution">
    <text evidence="1">The sequence shown here is derived from an EMBL/GenBank/DDBJ whole genome shotgun (WGS) entry which is preliminary data.</text>
</comment>
<gene>
    <name evidence="1" type="ORF">QYM36_008696</name>
</gene>
<proteinExistence type="predicted"/>
<keyword evidence="2" id="KW-1185">Reference proteome</keyword>
<reference evidence="1" key="1">
    <citation type="submission" date="2023-07" db="EMBL/GenBank/DDBJ databases">
        <title>Chromosome-level genome assembly of Artemia franciscana.</title>
        <authorList>
            <person name="Jo E."/>
        </authorList>
    </citation>
    <scope>NUCLEOTIDE SEQUENCE</scope>
    <source>
        <tissue evidence="1">Whole body</tissue>
    </source>
</reference>
<sequence>MYARGLAEDVTLEANRKRRNVELQYEYERRKLGEMCADYGVKALRDLSEEMEKMKEDLTKTRHNLKLMTLKWDMDIAEIWDNKSHQNIYSEESLARQESVVSTESGFFGTSSEGLTNYSFHPDQIVKSIMNVNDIIKFDKLESGVWFLGALVGA</sequence>
<dbReference type="EMBL" id="JAVRJZ010000013">
    <property type="protein sequence ID" value="KAK2714214.1"/>
    <property type="molecule type" value="Genomic_DNA"/>
</dbReference>
<dbReference type="Proteomes" id="UP001187531">
    <property type="component" value="Unassembled WGS sequence"/>
</dbReference>